<reference evidence="1 2" key="1">
    <citation type="journal article" date="2006" name="Nat. Biotechnol.">
        <title>Complete genome sequence of the entomopathogenic and metabolically versatile soil bacterium Pseudomonas entomophila.</title>
        <authorList>
            <person name="Vodovar N."/>
            <person name="Vallenet D."/>
            <person name="Cruveiller S."/>
            <person name="Rouy Z."/>
            <person name="Barbe V."/>
            <person name="Acosta C."/>
            <person name="Cattolico L."/>
            <person name="Jubin C."/>
            <person name="Lajus A."/>
            <person name="Segurens B."/>
            <person name="Vacherie B."/>
            <person name="Wincker P."/>
            <person name="Weissenbach J."/>
            <person name="Lemaitre B."/>
            <person name="Medigue C."/>
            <person name="Boccard F."/>
        </authorList>
    </citation>
    <scope>NUCLEOTIDE SEQUENCE [LARGE SCALE GENOMIC DNA]</scope>
    <source>
        <strain evidence="1 2">L48</strain>
    </source>
</reference>
<dbReference type="STRING" id="384676.PSEEN4583"/>
<dbReference type="AlphaFoldDB" id="Q1I522"/>
<accession>Q1I522</accession>
<name>Q1I522_PSEE4</name>
<gene>
    <name evidence="1" type="ordered locus">PSEEN4583</name>
</gene>
<evidence type="ECO:0000313" key="2">
    <source>
        <dbReference type="Proteomes" id="UP000000658"/>
    </source>
</evidence>
<dbReference type="Proteomes" id="UP000000658">
    <property type="component" value="Chromosome"/>
</dbReference>
<dbReference type="HOGENOM" id="CLU_3065188_0_0_6"/>
<sequence length="53" mass="6313">MDEVAEIEIRLDQGEINTVKKALLYLKFEGRGEFEDGVDSEYFRECIRPYRKL</sequence>
<proteinExistence type="predicted"/>
<organism evidence="1 2">
    <name type="scientific">Pseudomonas entomophila (strain L48)</name>
    <dbReference type="NCBI Taxonomy" id="384676"/>
    <lineage>
        <taxon>Bacteria</taxon>
        <taxon>Pseudomonadati</taxon>
        <taxon>Pseudomonadota</taxon>
        <taxon>Gammaproteobacteria</taxon>
        <taxon>Pseudomonadales</taxon>
        <taxon>Pseudomonadaceae</taxon>
        <taxon>Pseudomonas</taxon>
    </lineage>
</organism>
<protein>
    <submittedName>
        <fullName evidence="1">Uncharacterized protein</fullName>
    </submittedName>
</protein>
<evidence type="ECO:0000313" key="1">
    <source>
        <dbReference type="EMBL" id="CAK17263.1"/>
    </source>
</evidence>
<dbReference type="EMBL" id="CT573326">
    <property type="protein sequence ID" value="CAK17263.1"/>
    <property type="molecule type" value="Genomic_DNA"/>
</dbReference>
<dbReference type="KEGG" id="pen:PSEEN4583"/>